<dbReference type="RefSeq" id="WP_210175828.1">
    <property type="nucleotide sequence ID" value="NZ_JAGJWX010000043.1"/>
</dbReference>
<feature type="domain" description="Carrier" evidence="5">
    <location>
        <begin position="980"/>
        <end position="1054"/>
    </location>
</feature>
<dbReference type="InterPro" id="IPR020806">
    <property type="entry name" value="PKS_PP-bd"/>
</dbReference>
<protein>
    <submittedName>
        <fullName evidence="6">Amino acid adenylation domain-containing protein</fullName>
    </submittedName>
</protein>
<keyword evidence="2" id="KW-0596">Phosphopantetheine</keyword>
<dbReference type="Pfam" id="PF00668">
    <property type="entry name" value="Condensation"/>
    <property type="match status" value="4"/>
</dbReference>
<dbReference type="SUPFAM" id="SSF47336">
    <property type="entry name" value="ACP-like"/>
    <property type="match status" value="3"/>
</dbReference>
<dbReference type="Proteomes" id="UP000810130">
    <property type="component" value="Unassembled WGS sequence"/>
</dbReference>
<dbReference type="PROSITE" id="PS00012">
    <property type="entry name" value="PHOSPHOPANTETHEINE"/>
    <property type="match status" value="3"/>
</dbReference>
<dbReference type="InterPro" id="IPR000873">
    <property type="entry name" value="AMP-dep_synth/lig_dom"/>
</dbReference>
<dbReference type="Gene3D" id="3.40.50.980">
    <property type="match status" value="6"/>
</dbReference>
<gene>
    <name evidence="6" type="ORF">J8657_19810</name>
</gene>
<name>A0ABS5BHD0_9GAMM</name>
<feature type="domain" description="Carrier" evidence="5">
    <location>
        <begin position="3190"/>
        <end position="3264"/>
    </location>
</feature>
<feature type="non-terminal residue" evidence="6">
    <location>
        <position position="3764"/>
    </location>
</feature>
<evidence type="ECO:0000313" key="6">
    <source>
        <dbReference type="EMBL" id="MBP2859846.1"/>
    </source>
</evidence>
<evidence type="ECO:0000256" key="2">
    <source>
        <dbReference type="ARBA" id="ARBA00022450"/>
    </source>
</evidence>
<dbReference type="InterPro" id="IPR020845">
    <property type="entry name" value="AMP-binding_CS"/>
</dbReference>
<evidence type="ECO:0000256" key="1">
    <source>
        <dbReference type="ARBA" id="ARBA00001957"/>
    </source>
</evidence>
<dbReference type="InterPro" id="IPR001242">
    <property type="entry name" value="Condensation_dom"/>
</dbReference>
<dbReference type="InterPro" id="IPR023213">
    <property type="entry name" value="CAT-like_dom_sf"/>
</dbReference>
<dbReference type="Pfam" id="PF13193">
    <property type="entry name" value="AMP-binding_C"/>
    <property type="match status" value="3"/>
</dbReference>
<organism evidence="6 7">
    <name type="scientific">Dickeya oryzae</name>
    <dbReference type="NCBI Taxonomy" id="1240404"/>
    <lineage>
        <taxon>Bacteria</taxon>
        <taxon>Pseudomonadati</taxon>
        <taxon>Pseudomonadota</taxon>
        <taxon>Gammaproteobacteria</taxon>
        <taxon>Enterobacterales</taxon>
        <taxon>Pectobacteriaceae</taxon>
        <taxon>Dickeya</taxon>
    </lineage>
</organism>
<evidence type="ECO:0000256" key="3">
    <source>
        <dbReference type="ARBA" id="ARBA00022553"/>
    </source>
</evidence>
<dbReference type="EMBL" id="JAGJWX010000043">
    <property type="protein sequence ID" value="MBP2859846.1"/>
    <property type="molecule type" value="Genomic_DNA"/>
</dbReference>
<dbReference type="InterPro" id="IPR006162">
    <property type="entry name" value="Ppantetheine_attach_site"/>
</dbReference>
<dbReference type="NCBIfam" id="TIGR01733">
    <property type="entry name" value="AA-adenyl-dom"/>
    <property type="match status" value="3"/>
</dbReference>
<evidence type="ECO:0000259" key="5">
    <source>
        <dbReference type="PROSITE" id="PS50075"/>
    </source>
</evidence>
<dbReference type="Gene3D" id="3.30.559.30">
    <property type="entry name" value="Nonribosomal peptide synthetase, condensation domain"/>
    <property type="match status" value="4"/>
</dbReference>
<dbReference type="InterPro" id="IPR010071">
    <property type="entry name" value="AA_adenyl_dom"/>
</dbReference>
<dbReference type="Gene3D" id="3.30.300.30">
    <property type="match status" value="3"/>
</dbReference>
<evidence type="ECO:0000313" key="7">
    <source>
        <dbReference type="Proteomes" id="UP000810130"/>
    </source>
</evidence>
<sequence>MSNNKERRSLNNSSSFPLSTAQQGIWLAQEVNQDAQANVFKVSKYTDIGGQVDANILKVAIAQAIEETEAFRSVIDASGPIPVQRVLKAPRWAFPTLDFSTKQYPEQCAIQWMRENLNQPFDIEQGPLFSFALLRIAPNRFFFYQCAHHVVIDGYSGTLMTRRIADIYSALMQGQPVSEHTFGSIQDLMTLEQDYHTSSHVERDRQYWLTLMQDAPAPVSLANQQARCADIVRRAQAMNRQESQRVRALARQHDASLAQLLTALTAIYLYRMTGQNDLVMGLPVTARMTRQHRSLAGMSSNIVPMRLTLSADLTLSECLQQVKGRLSSALRHQRYRGEQLRTDLGLATENRTFYATAFNFLPLSGEVTFDSLSTAEHNLAFGPLDDLSITVSDLGEHGLEFYLDANAALYSTADLDSHLQRLLCFIAEADQHQEQPVGERELFVPGERARILEQWNAAQLAGPVSDYIHLPFEAQARQQPDAIALSLNGKTLSYGELNHRANQLAWWLRQQGVGPDSRVGVALERSHELVIALLATLKAGGAYVPLDPDYPEDRLSYMINDSQPAVLITSRSVRARVSLLSAQSSATHLIELDGETTPWQQCPTDNINPSDIGLEPHHLAYVIYTSGSTGQPKGVMNEHRGVVNRLAWMIEDYAFTAQDVILQKTPFSFDVSVWEFFCPLWVGATLLLAKPEGHKDPYYLSTLIEQARVTIAHFVPPMLSHFISVLKAGQCPSLRAIFCSGEALPAATIRQTGRYLPHTELHNLYGPTEAAVDVTGWACAYDTDSMLVSIGRPKANVRMYILDPQGRPVPVGVVGELHIGGVQVARGYLNRPELSAERFIPDPFSSTPGARLYKTGDLGRWHADGTIDYLGRNDFQVKIRGFRIELGEIESCARHCAGVTDVIVMARADQHHQPRLIAWFTGHAGVAELHAHLAAQLPVHMLPGAYIHLDTLPLTPNGKVDRKALPEPTEHDVVRTEYEAPRGEREQLLATLWQDLLGIDHVGRQDHFFALGGHSLLAITLLERLRRAGYTLSVSQLFKQPTLAALAATLTQTITTDAVPANQIPLHAEQIAPAMLPLVALTQSQIDTVVATVPGGARNVQDIYPLAPLQTGILFHHLLQPVGDAYITRSILSFEAQAGLDNFIAALQAVIQRHDILRTAVVWEGLDEAVQVVWRDALMPVETLVIQSDDVIGALHQKFDPTRLSMNLAQAPMIEGYQVADPANNRWLLCLLHHHLCMDHTTLELLLEEVQAHLEGKADQLPTPLPFRQFVTLARQQTAIPAQQSAQQDYFRAQLGDIDVPCAPFGLLDSQGDGQDVGRIEECHLPLESELAQRLRMQSQHRGVTVASLFHLAWGRVVQATTGQDNVVFGTVLFGRMAGGEGADRVLGMFLNTLPLRLSLGQVSVEQALRQTQESLADLLNVEHASLAEIQQYSGVDAQSPLFTSLLNYRYDGGSQQLDTTERPGITGMHILFSQERTHYPVNISVNDHSGVGFSLDVQVDQRIGAARAGQMMLAALAELANALEQTPEQPVPALNILPDAERQQVLYDFNDTEADFPADQCIHERFEQQVARTPDAIAVVFEGQSLSYRELNEQANQLAHWLIELGVRPDNRVAIALERRPELIVALLATLKAGGAYVPIDPDYASQRLSDMLADSAPVALITTRAVRTTLITQTTAELAVVELDSEIERESNAQPWATCPTDNIAPATLGLTPRHLAYVIYTSGSTGRPKGVMIEHRSLMNYLFWSLQTYPDTAGDRVPMNSSIGFDATITSVFVPILVGKTLYIVDSQDEIASLYHALVSGEPFSFIKLTPSYLDALSRLLISDPNGIDIATLPGLQQFILGGEAVLERHVSFWRQHRPDVRIVNEYGPTETVVGCCMHTLTDLRSTGAVPIGRPIANTRMYILDEHRRPVPVGVVGEIYIGGMGVARGYLNRPDLTAERFLDDPFAHEPGARMYRAGDLARWNADGTLDYLGRNDFQVKIRGFRIEPGEVESALQSCDGVSDAVVVAQRTDTGDHRLVAYYTLSDTSISDASISEASVSIEALKQQLARRLPDFMVPSAYVPLAQIPLTRHGKVDRNALPAPDDSAFVRTHYEAPQTATEQAIATIWQDLLGIERVGRQDHFFELGGHSLLAIKLIERLRRAGYTLAVSELFRQPTLAALAATLTASTTADSVPANRIPLHCEQITPEMLPLVALTQAQINAVVATVPGGTRNVQDIYPLAPLQTGILFHHLLQPVGDAYITRSILSFEEKDGLDHFIAALQAVIQRHDILRTAVVWEGLDEAVQVVWREALMPVETLEITADDVADALQQRFTPAQLQMNVAQAPMIQCYQVADPANNRWLLCLLHHHLCMDHTTLELLQEEVQAHLEGKADQLPAPLPFRQFVALARQQTAIPAQQSAQQEYFRTQLGDIDEPCAPFGLRDSQGSSQHIDEHHLPLSDRLGQRLRTQSQRYGVTVASLFHLAWGRVVQATTGQDNVVFGTVLFGRMAGGEGADRVLGMFLNTLPLRLSLGQVSVEQALRQTHNSLAGLLRFEHASLAEIQQCSGVDAQSPLFTSLLNYRYDGGSQQLDATQRSDINGMHILFSQERSNYPVDLSVNDHSGKHFSLDVQVDPRIGAERVGQMLLTTLNALIDALEHTPTQATNTLPVLPEAERQRVLYDFNATHTVFPSGLCVHELFEQQVEQQPDATAVVFNEQSLSYGELNRLANQLAHRLVEQGVRPDNRVAIALERSPELIVALLATLKAGGAYVPLDTTYPPERLGYMLADSEPVALITTSTLRAQLTCLSADTATPHTVIELEQASPRQTVYPTDNIPPARLGLTPAHLAYVIYTSGSTGKPKGVMIEHRHVAHLAMSQAQYCALTKHDRVVQFANIGFDYSVADIFGSLCCGATLVLRTDDWIGSMEAFWQYCRAYRITYADIPTQFWKQLCHAGLALPETLRIVCTGGEAAPEAAVQSWFEHYPEGPALLNFYGPTEATVNTTALRFQPQDTAAISIGRPLANMAIYILDAAGQPVPVGVEGELYIGGVQVARGYLNKPELSAERFLDDPFSTEPNARMYRTGDLGRWYADGRIDYLGRNDDQVKIRGFRVELGEIETCLRADAGVSDTVVMIRRGAQGEQRLIAWYVGNATAETLRAHVTAHLPAYMVPSAYVQLSALPLTPNGKVDRKALPAPDDNAFARTDYEAPQTATEQAIASIWQDLLGIERIGRQDHFFELGGHSLLAIKLAERLRRAGYTLSVSELFRQPTLAALATTLTATTKTDTVPANLIPLQCEQITPAMLPLVALTQAQIDAVVATVPGGARNVQDIYPLAPLQTGILFHHLLTPVGDAYISPLLLSFSDENRLTEFLSALQAVIQRHDILRTAIVWEGLDEAVQVVWREAVMPVETLETTSDDVIGALHQKFDPTRLSMNIAQAPMIQSYQAADPANDRWLLCLLHHHLCMDHTTLELLLEEVQAHLQGRADQLPAPLPFRQFVALARQQTDSQAQQDYFRAQLGDIDAPCAPFGLLDVQGSSQHIDEHHQPLSDSLGQRLRALSQQRGISVTSLFHLAWGRVVQATTGQDNVVFGTVLFGRMAGGDGADRVLGMFLNTLPLRLSLGQVSVEQALRQTHDGLAGLLRFEHASLADVQQCSGVDAQSPLFTSLLNYRYNGGSEQTEVQTELDGIDVLFSQERTNYPVNVSVNDQGAAGFSLDIQVAEGIGAARVGEMMLLTLTTLADALAQAPTQPVHALTVLPDAERQQVLHDFNNTVADFPVDICI</sequence>
<dbReference type="PANTHER" id="PTHR45527:SF1">
    <property type="entry name" value="FATTY ACID SYNTHASE"/>
    <property type="match status" value="1"/>
</dbReference>
<dbReference type="SUPFAM" id="SSF52777">
    <property type="entry name" value="CoA-dependent acyltransferases"/>
    <property type="match status" value="8"/>
</dbReference>
<dbReference type="PROSITE" id="PS00455">
    <property type="entry name" value="AMP_BINDING"/>
    <property type="match status" value="3"/>
</dbReference>
<dbReference type="Gene3D" id="3.30.559.10">
    <property type="entry name" value="Chloramphenicol acetyltransferase-like domain"/>
    <property type="match status" value="4"/>
</dbReference>
<dbReference type="NCBIfam" id="NF003417">
    <property type="entry name" value="PRK04813.1"/>
    <property type="match status" value="3"/>
</dbReference>
<feature type="domain" description="Carrier" evidence="5">
    <location>
        <begin position="2098"/>
        <end position="2172"/>
    </location>
</feature>
<keyword evidence="3" id="KW-0597">Phosphoprotein</keyword>
<accession>A0ABS5BHD0</accession>
<dbReference type="InterPro" id="IPR009081">
    <property type="entry name" value="PP-bd_ACP"/>
</dbReference>
<dbReference type="InterPro" id="IPR045851">
    <property type="entry name" value="AMP-bd_C_sf"/>
</dbReference>
<dbReference type="PANTHER" id="PTHR45527">
    <property type="entry name" value="NONRIBOSOMAL PEPTIDE SYNTHETASE"/>
    <property type="match status" value="1"/>
</dbReference>
<feature type="coiled-coil region" evidence="4">
    <location>
        <begin position="221"/>
        <end position="252"/>
    </location>
</feature>
<dbReference type="PROSITE" id="PS50075">
    <property type="entry name" value="CARRIER"/>
    <property type="match status" value="3"/>
</dbReference>
<dbReference type="SMART" id="SM00823">
    <property type="entry name" value="PKS_PP"/>
    <property type="match status" value="3"/>
</dbReference>
<dbReference type="InterPro" id="IPR025110">
    <property type="entry name" value="AMP-bd_C"/>
</dbReference>
<keyword evidence="7" id="KW-1185">Reference proteome</keyword>
<dbReference type="CDD" id="cd17646">
    <property type="entry name" value="A_NRPS_AB3403-like"/>
    <property type="match status" value="1"/>
</dbReference>
<dbReference type="InterPro" id="IPR036736">
    <property type="entry name" value="ACP-like_sf"/>
</dbReference>
<dbReference type="Pfam" id="PF00501">
    <property type="entry name" value="AMP-binding"/>
    <property type="match status" value="3"/>
</dbReference>
<dbReference type="SUPFAM" id="SSF56801">
    <property type="entry name" value="Acetyl-CoA synthetase-like"/>
    <property type="match status" value="3"/>
</dbReference>
<dbReference type="Gene3D" id="1.10.1200.10">
    <property type="entry name" value="ACP-like"/>
    <property type="match status" value="3"/>
</dbReference>
<dbReference type="Pfam" id="PF00550">
    <property type="entry name" value="PP-binding"/>
    <property type="match status" value="3"/>
</dbReference>
<comment type="caution">
    <text evidence="6">The sequence shown here is derived from an EMBL/GenBank/DDBJ whole genome shotgun (WGS) entry which is preliminary data.</text>
</comment>
<reference evidence="6 7" key="1">
    <citation type="submission" date="2021-04" db="EMBL/GenBank/DDBJ databases">
        <title>Genomic and host-range diversity within the Dickeya zeae complex, identification of D. zeae and D. oryzae members, proposal of two novel subspecies D. zeae subsp. zeae subsp. nov. and D. zeae subsp. dombae subsp. nov.</title>
        <authorList>
            <person name="Van Gijsegem F."/>
            <person name="Hugouvieux-Cotte-Pattat N."/>
        </authorList>
    </citation>
    <scope>NUCLEOTIDE SEQUENCE [LARGE SCALE GENOMIC DNA]</scope>
    <source>
        <strain evidence="6 7">FVG03</strain>
    </source>
</reference>
<dbReference type="Gene3D" id="2.30.38.10">
    <property type="entry name" value="Luciferase, Domain 3"/>
    <property type="match status" value="3"/>
</dbReference>
<dbReference type="CDD" id="cd19544">
    <property type="entry name" value="E-C_NRPS"/>
    <property type="match status" value="3"/>
</dbReference>
<comment type="cofactor">
    <cofactor evidence="1">
        <name>pantetheine 4'-phosphate</name>
        <dbReference type="ChEBI" id="CHEBI:47942"/>
    </cofactor>
</comment>
<dbReference type="CDD" id="cd05930">
    <property type="entry name" value="A_NRPS"/>
    <property type="match status" value="2"/>
</dbReference>
<evidence type="ECO:0000256" key="4">
    <source>
        <dbReference type="SAM" id="Coils"/>
    </source>
</evidence>
<proteinExistence type="predicted"/>
<keyword evidence="4" id="KW-0175">Coiled coil</keyword>